<comment type="caution">
    <text evidence="2">The sequence shown here is derived from an EMBL/GenBank/DDBJ whole genome shotgun (WGS) entry which is preliminary data.</text>
</comment>
<evidence type="ECO:0000313" key="2">
    <source>
        <dbReference type="EMBL" id="GAA1660998.1"/>
    </source>
</evidence>
<keyword evidence="1" id="KW-0732">Signal</keyword>
<accession>A0ABN2FWV9</accession>
<keyword evidence="3" id="KW-1185">Reference proteome</keyword>
<name>A0ABN2FWV9_9ACTN</name>
<organism evidence="2 3">
    <name type="scientific">Glycomyces endophyticus</name>
    <dbReference type="NCBI Taxonomy" id="480996"/>
    <lineage>
        <taxon>Bacteria</taxon>
        <taxon>Bacillati</taxon>
        <taxon>Actinomycetota</taxon>
        <taxon>Actinomycetes</taxon>
        <taxon>Glycomycetales</taxon>
        <taxon>Glycomycetaceae</taxon>
        <taxon>Glycomyces</taxon>
    </lineage>
</organism>
<dbReference type="EMBL" id="BAAAQF010000002">
    <property type="protein sequence ID" value="GAA1660998.1"/>
    <property type="molecule type" value="Genomic_DNA"/>
</dbReference>
<reference evidence="2 3" key="1">
    <citation type="journal article" date="2019" name="Int. J. Syst. Evol. Microbiol.">
        <title>The Global Catalogue of Microorganisms (GCM) 10K type strain sequencing project: providing services to taxonomists for standard genome sequencing and annotation.</title>
        <authorList>
            <consortium name="The Broad Institute Genomics Platform"/>
            <consortium name="The Broad Institute Genome Sequencing Center for Infectious Disease"/>
            <person name="Wu L."/>
            <person name="Ma J."/>
        </authorList>
    </citation>
    <scope>NUCLEOTIDE SEQUENCE [LARGE SCALE GENOMIC DNA]</scope>
    <source>
        <strain evidence="2 3">JCM 16001</strain>
    </source>
</reference>
<feature type="chain" id="PRO_5045867710" description="Secreted protein" evidence="1">
    <location>
        <begin position="31"/>
        <end position="92"/>
    </location>
</feature>
<evidence type="ECO:0008006" key="4">
    <source>
        <dbReference type="Google" id="ProtNLM"/>
    </source>
</evidence>
<gene>
    <name evidence="2" type="ORF">GCM10009830_02640</name>
</gene>
<evidence type="ECO:0000256" key="1">
    <source>
        <dbReference type="SAM" id="SignalP"/>
    </source>
</evidence>
<dbReference type="Proteomes" id="UP001499851">
    <property type="component" value="Unassembled WGS sequence"/>
</dbReference>
<protein>
    <recommendedName>
        <fullName evidence="4">Secreted protein</fullName>
    </recommendedName>
</protein>
<proteinExistence type="predicted"/>
<feature type="signal peptide" evidence="1">
    <location>
        <begin position="1"/>
        <end position="30"/>
    </location>
</feature>
<sequence>MRTFRSIAVAFGALALAWSLALMAAAPAQANVGACAGELVGHGYAYTAARKAACTEAHLNGYPRGYERCVRALKATGVDSSTSSAACLAGTK</sequence>
<dbReference type="RefSeq" id="WP_344480816.1">
    <property type="nucleotide sequence ID" value="NZ_BAAAQF010000002.1"/>
</dbReference>
<evidence type="ECO:0000313" key="3">
    <source>
        <dbReference type="Proteomes" id="UP001499851"/>
    </source>
</evidence>